<dbReference type="GO" id="GO:0051301">
    <property type="term" value="P:cell division"/>
    <property type="evidence" value="ECO:0007669"/>
    <property type="project" value="UniProtKB-KW"/>
</dbReference>
<dbReference type="InterPro" id="IPR036322">
    <property type="entry name" value="WD40_repeat_dom_sf"/>
</dbReference>
<feature type="region of interest" description="Disordered" evidence="8">
    <location>
        <begin position="1"/>
        <end position="21"/>
    </location>
</feature>
<dbReference type="SUPFAM" id="SSF50978">
    <property type="entry name" value="WD40 repeat-like"/>
    <property type="match status" value="1"/>
</dbReference>
<feature type="domain" description="CDC20/Fizzy WD40" evidence="9">
    <location>
        <begin position="120"/>
        <end position="360"/>
    </location>
</feature>
<keyword evidence="5" id="KW-0498">Mitosis</keyword>
<feature type="repeat" description="WD" evidence="7">
    <location>
        <begin position="163"/>
        <end position="204"/>
    </location>
</feature>
<dbReference type="GO" id="GO:1990757">
    <property type="term" value="F:ubiquitin ligase activator activity"/>
    <property type="evidence" value="ECO:0007669"/>
    <property type="project" value="TreeGrafter"/>
</dbReference>
<evidence type="ECO:0000256" key="4">
    <source>
        <dbReference type="ARBA" id="ARBA00022737"/>
    </source>
</evidence>
<dbReference type="AlphaFoldDB" id="A0A7S3AYK9"/>
<dbReference type="PANTHER" id="PTHR19918">
    <property type="entry name" value="CELL DIVISION CYCLE 20 CDC20 FIZZY -RELATED"/>
    <property type="match status" value="1"/>
</dbReference>
<gene>
    <name evidence="10" type="ORF">HERI1096_LOCUS17800</name>
</gene>
<evidence type="ECO:0000256" key="2">
    <source>
        <dbReference type="ARBA" id="ARBA00022574"/>
    </source>
</evidence>
<evidence type="ECO:0000256" key="7">
    <source>
        <dbReference type="PROSITE-ProRule" id="PRU00221"/>
    </source>
</evidence>
<dbReference type="EMBL" id="HBHX01031934">
    <property type="protein sequence ID" value="CAE0117101.1"/>
    <property type="molecule type" value="Transcribed_RNA"/>
</dbReference>
<keyword evidence="3" id="KW-0132">Cell division</keyword>
<dbReference type="GO" id="GO:0031145">
    <property type="term" value="P:anaphase-promoting complex-dependent catabolic process"/>
    <property type="evidence" value="ECO:0007669"/>
    <property type="project" value="TreeGrafter"/>
</dbReference>
<feature type="repeat" description="WD" evidence="7">
    <location>
        <begin position="246"/>
        <end position="278"/>
    </location>
</feature>
<reference evidence="10" key="1">
    <citation type="submission" date="2021-01" db="EMBL/GenBank/DDBJ databases">
        <authorList>
            <person name="Corre E."/>
            <person name="Pelletier E."/>
            <person name="Niang G."/>
            <person name="Scheremetjew M."/>
            <person name="Finn R."/>
            <person name="Kale V."/>
            <person name="Holt S."/>
            <person name="Cochrane G."/>
            <person name="Meng A."/>
            <person name="Brown T."/>
            <person name="Cohen L."/>
        </authorList>
    </citation>
    <scope>NUCLEOTIDE SEQUENCE</scope>
    <source>
        <strain evidence="10">CCMP281</strain>
    </source>
</reference>
<name>A0A7S3AYK9_9EUKA</name>
<dbReference type="GO" id="GO:0010997">
    <property type="term" value="F:anaphase-promoting complex binding"/>
    <property type="evidence" value="ECO:0007669"/>
    <property type="project" value="InterPro"/>
</dbReference>
<dbReference type="Pfam" id="PF24807">
    <property type="entry name" value="WD40_CDC20-Fz"/>
    <property type="match status" value="1"/>
</dbReference>
<evidence type="ECO:0000256" key="6">
    <source>
        <dbReference type="ARBA" id="ARBA00023306"/>
    </source>
</evidence>
<evidence type="ECO:0000256" key="8">
    <source>
        <dbReference type="SAM" id="MobiDB-lite"/>
    </source>
</evidence>
<organism evidence="10">
    <name type="scientific">Haptolina ericina</name>
    <dbReference type="NCBI Taxonomy" id="156174"/>
    <lineage>
        <taxon>Eukaryota</taxon>
        <taxon>Haptista</taxon>
        <taxon>Haptophyta</taxon>
        <taxon>Prymnesiophyceae</taxon>
        <taxon>Prymnesiales</taxon>
        <taxon>Prymnesiaceae</taxon>
        <taxon>Haptolina</taxon>
    </lineage>
</organism>
<comment type="similarity">
    <text evidence="1">Belongs to the WD repeat CDC20/Fizzy family.</text>
</comment>
<dbReference type="InterPro" id="IPR001680">
    <property type="entry name" value="WD40_rpt"/>
</dbReference>
<dbReference type="Gene3D" id="2.130.10.10">
    <property type="entry name" value="YVTN repeat-like/Quinoprotein amine dehydrogenase"/>
    <property type="match status" value="1"/>
</dbReference>
<accession>A0A7S3AYK9</accession>
<evidence type="ECO:0000313" key="10">
    <source>
        <dbReference type="EMBL" id="CAE0117101.1"/>
    </source>
</evidence>
<dbReference type="PROSITE" id="PS50082">
    <property type="entry name" value="WD_REPEATS_2"/>
    <property type="match status" value="2"/>
</dbReference>
<dbReference type="PROSITE" id="PS50294">
    <property type="entry name" value="WD_REPEATS_REGION"/>
    <property type="match status" value="2"/>
</dbReference>
<evidence type="ECO:0000256" key="3">
    <source>
        <dbReference type="ARBA" id="ARBA00022618"/>
    </source>
</evidence>
<proteinExistence type="inferred from homology"/>
<dbReference type="GO" id="GO:1905786">
    <property type="term" value="P:positive regulation of anaphase-promoting complex-dependent catabolic process"/>
    <property type="evidence" value="ECO:0007669"/>
    <property type="project" value="TreeGrafter"/>
</dbReference>
<keyword evidence="6" id="KW-0131">Cell cycle</keyword>
<evidence type="ECO:0000256" key="5">
    <source>
        <dbReference type="ARBA" id="ARBA00022776"/>
    </source>
</evidence>
<dbReference type="SMART" id="SM00320">
    <property type="entry name" value="WD40"/>
    <property type="match status" value="5"/>
</dbReference>
<dbReference type="InterPro" id="IPR033010">
    <property type="entry name" value="Cdc20/Fizzy"/>
</dbReference>
<keyword evidence="4" id="KW-0677">Repeat</keyword>
<evidence type="ECO:0000256" key="1">
    <source>
        <dbReference type="ARBA" id="ARBA00006445"/>
    </source>
</evidence>
<keyword evidence="2 7" id="KW-0853">WD repeat</keyword>
<evidence type="ECO:0000259" key="9">
    <source>
        <dbReference type="Pfam" id="PF24807"/>
    </source>
</evidence>
<dbReference type="GO" id="GO:0005680">
    <property type="term" value="C:anaphase-promoting complex"/>
    <property type="evidence" value="ECO:0007669"/>
    <property type="project" value="TreeGrafter"/>
</dbReference>
<dbReference type="InterPro" id="IPR015943">
    <property type="entry name" value="WD40/YVTN_repeat-like_dom_sf"/>
</dbReference>
<protein>
    <recommendedName>
        <fullName evidence="9">CDC20/Fizzy WD40 domain-containing protein</fullName>
    </recommendedName>
</protein>
<dbReference type="InterPro" id="IPR056150">
    <property type="entry name" value="WD40_CDC20-Fz"/>
</dbReference>
<dbReference type="PANTHER" id="PTHR19918:SF8">
    <property type="entry name" value="FI02843P"/>
    <property type="match status" value="1"/>
</dbReference>
<sequence length="369" mass="41211">MLNTWPSKRGRPSSATPKDRFIPNRSAMDLEVSHYELTRKYHHIESTDVNRSPAKEEYKRMMQEVMQVARPRVLNFGSQVAQAATDHENAMRSNYTHNRLSSIGTRKYIRHIPQDSERILDAPMLANDFYLNVLDWSKTGLLAVGLADSVYSWKDGAITMLAKAQHGEQITSLAFTECGSHIAVGTSEAEVQIWDVRTRQQLRTMPGHTGRVGALSWSGPLVSSGSRDANILHHDCRIAAHRVGTLQGHHQEVCGLKWSPAGSLLASGGNDNTLNIWDDRYQRLKRGCAEASLHRITAHKAAVKALAWCPWHKSLLASGGGTADGMIRFWNSSTGTCLNAVDTRAQVWERRWARPSDRLMPARPCHPHA</sequence>